<feature type="transmembrane region" description="Helical" evidence="1">
    <location>
        <begin position="15"/>
        <end position="35"/>
    </location>
</feature>
<protein>
    <submittedName>
        <fullName evidence="2">Uncharacterized protein</fullName>
    </submittedName>
</protein>
<geneLocation type="mitochondrion" evidence="2"/>
<sequence>MRSPSGHERSRRAKLLMILFVLAGQLLQLCSYTFIPALAAFRRWLLIHGYPPTYLFRHINSIVKLLVKSR</sequence>
<evidence type="ECO:0000256" key="1">
    <source>
        <dbReference type="SAM" id="Phobius"/>
    </source>
</evidence>
<evidence type="ECO:0000313" key="2">
    <source>
        <dbReference type="EMBL" id="KUM47368.1"/>
    </source>
</evidence>
<gene>
    <name evidence="2" type="ORF">ABT39_MTgene5553</name>
</gene>
<keyword evidence="2" id="KW-0496">Mitochondrion</keyword>
<proteinExistence type="predicted"/>
<keyword evidence="1" id="KW-0812">Transmembrane</keyword>
<dbReference type="AlphaFoldDB" id="A0A101LY57"/>
<name>A0A101LY57_PICGL</name>
<accession>A0A101LY57</accession>
<keyword evidence="1" id="KW-1133">Transmembrane helix</keyword>
<keyword evidence="1" id="KW-0472">Membrane</keyword>
<dbReference type="EMBL" id="LKAM01000007">
    <property type="protein sequence ID" value="KUM47368.1"/>
    <property type="molecule type" value="Genomic_DNA"/>
</dbReference>
<organism evidence="2">
    <name type="scientific">Picea glauca</name>
    <name type="common">White spruce</name>
    <name type="synonym">Pinus glauca</name>
    <dbReference type="NCBI Taxonomy" id="3330"/>
    <lineage>
        <taxon>Eukaryota</taxon>
        <taxon>Viridiplantae</taxon>
        <taxon>Streptophyta</taxon>
        <taxon>Embryophyta</taxon>
        <taxon>Tracheophyta</taxon>
        <taxon>Spermatophyta</taxon>
        <taxon>Pinopsida</taxon>
        <taxon>Pinidae</taxon>
        <taxon>Conifers I</taxon>
        <taxon>Pinales</taxon>
        <taxon>Pinaceae</taxon>
        <taxon>Picea</taxon>
    </lineage>
</organism>
<comment type="caution">
    <text evidence="2">The sequence shown here is derived from an EMBL/GenBank/DDBJ whole genome shotgun (WGS) entry which is preliminary data.</text>
</comment>
<reference evidence="2" key="1">
    <citation type="journal article" date="2015" name="Genome Biol. Evol.">
        <title>Organellar Genomes of White Spruce (Picea glauca): Assembly and Annotation.</title>
        <authorList>
            <person name="Jackman S.D."/>
            <person name="Warren R.L."/>
            <person name="Gibb E.A."/>
            <person name="Vandervalk B.P."/>
            <person name="Mohamadi H."/>
            <person name="Chu J."/>
            <person name="Raymond A."/>
            <person name="Pleasance S."/>
            <person name="Coope R."/>
            <person name="Wildung M.R."/>
            <person name="Ritland C.E."/>
            <person name="Bousquet J."/>
            <person name="Jones S.J."/>
            <person name="Bohlmann J."/>
            <person name="Birol I."/>
        </authorList>
    </citation>
    <scope>NUCLEOTIDE SEQUENCE [LARGE SCALE GENOMIC DNA]</scope>
    <source>
        <tissue evidence="2">Flushing bud</tissue>
    </source>
</reference>